<keyword evidence="2" id="KW-1185">Reference proteome</keyword>
<protein>
    <submittedName>
        <fullName evidence="1">Uncharacterized protein</fullName>
    </submittedName>
</protein>
<reference evidence="1 2" key="1">
    <citation type="submission" date="2019-01" db="EMBL/GenBank/DDBJ databases">
        <title>Sequencing of cultivated peanut Arachis hypogaea provides insights into genome evolution and oil improvement.</title>
        <authorList>
            <person name="Chen X."/>
        </authorList>
    </citation>
    <scope>NUCLEOTIDE SEQUENCE [LARGE SCALE GENOMIC DNA]</scope>
    <source>
        <strain evidence="2">cv. Fuhuasheng</strain>
        <tissue evidence="1">Leaves</tissue>
    </source>
</reference>
<dbReference type="Proteomes" id="UP000289738">
    <property type="component" value="Chromosome A09"/>
</dbReference>
<comment type="caution">
    <text evidence="1">The sequence shown here is derived from an EMBL/GenBank/DDBJ whole genome shotgun (WGS) entry which is preliminary data.</text>
</comment>
<name>A0A445BEX3_ARAHY</name>
<sequence>MKMVWYFIARLSFMCNQSSWPMNIQDYLMPKLD</sequence>
<evidence type="ECO:0000313" key="2">
    <source>
        <dbReference type="Proteomes" id="UP000289738"/>
    </source>
</evidence>
<accession>A0A445BEX3</accession>
<dbReference type="EMBL" id="SDMP01000009">
    <property type="protein sequence ID" value="RYR37228.1"/>
    <property type="molecule type" value="Genomic_DNA"/>
</dbReference>
<proteinExistence type="predicted"/>
<organism evidence="1 2">
    <name type="scientific">Arachis hypogaea</name>
    <name type="common">Peanut</name>
    <dbReference type="NCBI Taxonomy" id="3818"/>
    <lineage>
        <taxon>Eukaryota</taxon>
        <taxon>Viridiplantae</taxon>
        <taxon>Streptophyta</taxon>
        <taxon>Embryophyta</taxon>
        <taxon>Tracheophyta</taxon>
        <taxon>Spermatophyta</taxon>
        <taxon>Magnoliopsida</taxon>
        <taxon>eudicotyledons</taxon>
        <taxon>Gunneridae</taxon>
        <taxon>Pentapetalae</taxon>
        <taxon>rosids</taxon>
        <taxon>fabids</taxon>
        <taxon>Fabales</taxon>
        <taxon>Fabaceae</taxon>
        <taxon>Papilionoideae</taxon>
        <taxon>50 kb inversion clade</taxon>
        <taxon>dalbergioids sensu lato</taxon>
        <taxon>Dalbergieae</taxon>
        <taxon>Pterocarpus clade</taxon>
        <taxon>Arachis</taxon>
    </lineage>
</organism>
<gene>
    <name evidence="1" type="ORF">Ahy_A09g042150</name>
</gene>
<evidence type="ECO:0000313" key="1">
    <source>
        <dbReference type="EMBL" id="RYR37228.1"/>
    </source>
</evidence>
<dbReference type="AlphaFoldDB" id="A0A445BEX3"/>